<keyword evidence="6 9" id="KW-0378">Hydrolase</keyword>
<dbReference type="InterPro" id="IPR020550">
    <property type="entry name" value="Inositol_monophosphatase_CS"/>
</dbReference>
<evidence type="ECO:0000256" key="9">
    <source>
        <dbReference type="HAMAP-Rule" id="MF_02095"/>
    </source>
</evidence>
<feature type="binding site" evidence="9">
    <location>
        <position position="99"/>
    </location>
    <ligand>
        <name>Mg(2+)</name>
        <dbReference type="ChEBI" id="CHEBI:18420"/>
        <label>2</label>
    </ligand>
</feature>
<name>A4BAF9_9GAMM</name>
<accession>A4BAF9</accession>
<dbReference type="OrthoDB" id="9785695at2"/>
<comment type="catalytic activity">
    <reaction evidence="1 9">
        <text>adenosine 3',5'-bisphosphate + H2O = AMP + phosphate</text>
        <dbReference type="Rhea" id="RHEA:10040"/>
        <dbReference type="ChEBI" id="CHEBI:15377"/>
        <dbReference type="ChEBI" id="CHEBI:43474"/>
        <dbReference type="ChEBI" id="CHEBI:58343"/>
        <dbReference type="ChEBI" id="CHEBI:456215"/>
        <dbReference type="EC" id="3.1.3.7"/>
    </reaction>
</comment>
<feature type="binding site" evidence="9">
    <location>
        <position position="101"/>
    </location>
    <ligand>
        <name>Mg(2+)</name>
        <dbReference type="ChEBI" id="CHEBI:18420"/>
        <label>1</label>
    </ligand>
</feature>
<keyword evidence="8 9" id="KW-0472">Membrane</keyword>
<dbReference type="PANTHER" id="PTHR43028">
    <property type="entry name" value="3'(2'),5'-BISPHOSPHATE NUCLEOTIDASE 1"/>
    <property type="match status" value="1"/>
</dbReference>
<dbReference type="InterPro" id="IPR050725">
    <property type="entry name" value="CysQ/Inositol_MonoPase"/>
</dbReference>
<dbReference type="GO" id="GO:0008441">
    <property type="term" value="F:3'(2'),5'-bisphosphate nucleotidase activity"/>
    <property type="evidence" value="ECO:0007669"/>
    <property type="project" value="UniProtKB-UniRule"/>
</dbReference>
<dbReference type="AlphaFoldDB" id="A4BAF9"/>
<proteinExistence type="inferred from homology"/>
<evidence type="ECO:0000313" key="11">
    <source>
        <dbReference type="EMBL" id="EAR10915.1"/>
    </source>
</evidence>
<evidence type="ECO:0000313" key="12">
    <source>
        <dbReference type="Proteomes" id="UP000005953"/>
    </source>
</evidence>
<dbReference type="EMBL" id="AAOE01000002">
    <property type="protein sequence ID" value="EAR10915.1"/>
    <property type="molecule type" value="Genomic_DNA"/>
</dbReference>
<evidence type="ECO:0000256" key="10">
    <source>
        <dbReference type="PIRSR" id="PIRSR600760-2"/>
    </source>
</evidence>
<feature type="binding site" evidence="9">
    <location>
        <position position="80"/>
    </location>
    <ligand>
        <name>Mg(2+)</name>
        <dbReference type="ChEBI" id="CHEBI:18420"/>
        <label>1</label>
    </ligand>
</feature>
<feature type="binding site" evidence="9">
    <location>
        <position position="99"/>
    </location>
    <ligand>
        <name>Mg(2+)</name>
        <dbReference type="ChEBI" id="CHEBI:18420"/>
        <label>1</label>
    </ligand>
</feature>
<evidence type="ECO:0000256" key="3">
    <source>
        <dbReference type="ARBA" id="ARBA00022475"/>
    </source>
</evidence>
<dbReference type="EC" id="3.1.3.7" evidence="9"/>
<keyword evidence="3 9" id="KW-1003">Cell membrane</keyword>
<feature type="binding site" evidence="9">
    <location>
        <begin position="101"/>
        <end position="104"/>
    </location>
    <ligand>
        <name>substrate</name>
    </ligand>
</feature>
<feature type="binding site" evidence="9">
    <location>
        <position position="102"/>
    </location>
    <ligand>
        <name>Mg(2+)</name>
        <dbReference type="ChEBI" id="CHEBI:18420"/>
        <label>2</label>
    </ligand>
</feature>
<dbReference type="STRING" id="314283.MED297_10406"/>
<dbReference type="Pfam" id="PF00459">
    <property type="entry name" value="Inositol_P"/>
    <property type="match status" value="1"/>
</dbReference>
<evidence type="ECO:0000256" key="8">
    <source>
        <dbReference type="ARBA" id="ARBA00023136"/>
    </source>
</evidence>
<dbReference type="InterPro" id="IPR006240">
    <property type="entry name" value="CysQ"/>
</dbReference>
<dbReference type="GO" id="GO:0046854">
    <property type="term" value="P:phosphatidylinositol phosphate biosynthetic process"/>
    <property type="evidence" value="ECO:0007669"/>
    <property type="project" value="InterPro"/>
</dbReference>
<dbReference type="GO" id="GO:0005886">
    <property type="term" value="C:plasma membrane"/>
    <property type="evidence" value="ECO:0007669"/>
    <property type="project" value="UniProtKB-SubCell"/>
</dbReference>
<protein>
    <recommendedName>
        <fullName evidence="9">3'(2'),5'-bisphosphate nucleotidase CysQ</fullName>
        <ecNumber evidence="9">3.1.3.7</ecNumber>
    </recommendedName>
    <alternativeName>
        <fullName evidence="9">3'(2'),5-bisphosphonucleoside 3'(2')-phosphohydrolase</fullName>
    </alternativeName>
    <alternativeName>
        <fullName evidence="9">3'-phosphoadenosine 5'-phosphate phosphatase</fullName>
        <shortName evidence="9">PAP phosphatase</shortName>
    </alternativeName>
</protein>
<comment type="cofactor">
    <cofactor evidence="9 10">
        <name>Mg(2+)</name>
        <dbReference type="ChEBI" id="CHEBI:18420"/>
    </cofactor>
</comment>
<dbReference type="GO" id="GO:0000103">
    <property type="term" value="P:sulfate assimilation"/>
    <property type="evidence" value="ECO:0007669"/>
    <property type="project" value="TreeGrafter"/>
</dbReference>
<dbReference type="HOGENOM" id="CLU_044118_3_0_6"/>
<dbReference type="Gene3D" id="3.40.190.80">
    <property type="match status" value="1"/>
</dbReference>
<comment type="subcellular location">
    <subcellularLocation>
        <location evidence="9">Cell inner membrane</location>
        <topology evidence="9">Peripheral membrane protein</topology>
        <orientation evidence="9">Cytoplasmic side</orientation>
    </subcellularLocation>
</comment>
<evidence type="ECO:0000256" key="6">
    <source>
        <dbReference type="ARBA" id="ARBA00022801"/>
    </source>
</evidence>
<feature type="binding site" evidence="9">
    <location>
        <position position="225"/>
    </location>
    <ligand>
        <name>Mg(2+)</name>
        <dbReference type="ChEBI" id="CHEBI:18420"/>
        <label>2</label>
    </ligand>
</feature>
<dbReference type="HAMAP" id="MF_02095">
    <property type="entry name" value="CysQ"/>
    <property type="match status" value="1"/>
</dbReference>
<dbReference type="GO" id="GO:0050427">
    <property type="term" value="P:3'-phosphoadenosine 5'-phosphosulfate metabolic process"/>
    <property type="evidence" value="ECO:0007669"/>
    <property type="project" value="TreeGrafter"/>
</dbReference>
<dbReference type="CDD" id="cd01638">
    <property type="entry name" value="CysQ"/>
    <property type="match status" value="1"/>
</dbReference>
<comment type="similarity">
    <text evidence="2 9">Belongs to the inositol monophosphatase superfamily. CysQ family.</text>
</comment>
<evidence type="ECO:0000256" key="1">
    <source>
        <dbReference type="ARBA" id="ARBA00001625"/>
    </source>
</evidence>
<keyword evidence="12" id="KW-1185">Reference proteome</keyword>
<dbReference type="PROSITE" id="PS00629">
    <property type="entry name" value="IMP_1"/>
    <property type="match status" value="1"/>
</dbReference>
<evidence type="ECO:0000256" key="7">
    <source>
        <dbReference type="ARBA" id="ARBA00022842"/>
    </source>
</evidence>
<dbReference type="NCBIfam" id="TIGR01331">
    <property type="entry name" value="bisphos_cysQ"/>
    <property type="match status" value="1"/>
</dbReference>
<dbReference type="GO" id="GO:0000287">
    <property type="term" value="F:magnesium ion binding"/>
    <property type="evidence" value="ECO:0007669"/>
    <property type="project" value="UniProtKB-UniRule"/>
</dbReference>
<feature type="binding site" evidence="10">
    <location>
        <position position="225"/>
    </location>
    <ligand>
        <name>Mg(2+)</name>
        <dbReference type="ChEBI" id="CHEBI:18420"/>
        <label>1</label>
        <note>catalytic</note>
    </ligand>
</feature>
<dbReference type="InterPro" id="IPR020583">
    <property type="entry name" value="Inositol_monoP_metal-BS"/>
</dbReference>
<evidence type="ECO:0000256" key="2">
    <source>
        <dbReference type="ARBA" id="ARBA00005289"/>
    </source>
</evidence>
<feature type="binding site" evidence="10">
    <location>
        <position position="101"/>
    </location>
    <ligand>
        <name>Mg(2+)</name>
        <dbReference type="ChEBI" id="CHEBI:18420"/>
        <label>1</label>
        <note>catalytic</note>
    </ligand>
</feature>
<gene>
    <name evidence="9" type="primary">cysQ</name>
    <name evidence="11" type="ORF">MED297_10406</name>
</gene>
<dbReference type="PANTHER" id="PTHR43028:SF5">
    <property type="entry name" value="3'(2'),5'-BISPHOSPHATE NUCLEOTIDASE 1"/>
    <property type="match status" value="1"/>
</dbReference>
<evidence type="ECO:0000256" key="4">
    <source>
        <dbReference type="ARBA" id="ARBA00022519"/>
    </source>
</evidence>
<keyword evidence="7 9" id="KW-0460">Magnesium</keyword>
<keyword evidence="4 9" id="KW-0997">Cell inner membrane</keyword>
<evidence type="ECO:0000256" key="5">
    <source>
        <dbReference type="ARBA" id="ARBA00022723"/>
    </source>
</evidence>
<dbReference type="Proteomes" id="UP000005953">
    <property type="component" value="Unassembled WGS sequence"/>
</dbReference>
<dbReference type="PROSITE" id="PS00630">
    <property type="entry name" value="IMP_2"/>
    <property type="match status" value="1"/>
</dbReference>
<feature type="binding site" evidence="10">
    <location>
        <position position="102"/>
    </location>
    <ligand>
        <name>Mg(2+)</name>
        <dbReference type="ChEBI" id="CHEBI:18420"/>
        <label>1</label>
        <note>catalytic</note>
    </ligand>
</feature>
<comment type="function">
    <text evidence="9">Converts adenosine-3',5'-bisphosphate (PAP) to AMP.</text>
</comment>
<feature type="binding site" evidence="10">
    <location>
        <position position="80"/>
    </location>
    <ligand>
        <name>Mg(2+)</name>
        <dbReference type="ChEBI" id="CHEBI:18420"/>
        <label>1</label>
        <note>catalytic</note>
    </ligand>
</feature>
<reference evidence="11 12" key="1">
    <citation type="submission" date="2006-02" db="EMBL/GenBank/DDBJ databases">
        <authorList>
            <person name="Pinhassi J."/>
            <person name="Pedros-Alio C."/>
            <person name="Ferriera S."/>
            <person name="Johnson J."/>
            <person name="Kravitz S."/>
            <person name="Halpern A."/>
            <person name="Remington K."/>
            <person name="Beeson K."/>
            <person name="Tran B."/>
            <person name="Rogers Y.-H."/>
            <person name="Friedman R."/>
            <person name="Venter J.C."/>
        </authorList>
    </citation>
    <scope>NUCLEOTIDE SEQUENCE [LARGE SCALE GENOMIC DNA]</scope>
    <source>
        <strain evidence="11 12">MED297</strain>
    </source>
</reference>
<feature type="binding site" evidence="9">
    <location>
        <position position="80"/>
    </location>
    <ligand>
        <name>substrate</name>
    </ligand>
</feature>
<dbReference type="InterPro" id="IPR000760">
    <property type="entry name" value="Inositol_monophosphatase-like"/>
</dbReference>
<sequence length="281" mass="30501">MNRLNPSITAEDTLTDTNLVTLYQLAQKAGEAILTVYGDESRWQKQSKADDTPVTAADIESSRILVSGLAAVVDCPVVSEEALPPYAERVAWPQYWLVDPLDGTREFLHKTGEFVINIALMRDHQPVFGFLYQPTTGLAWWGGPGQGAFRGQPGDARTMTGQDAGASLVALGSRRSRWKGAWRDQLQQAGYDVQTESVGSALKFARLAEGTADLYPRLGPTSEWDTAAPQAILEATGGAIRQWNGAPLEYGKQNTLNPHFIAVGDSALLPVLTRDSAQSDQ</sequence>
<feature type="binding site" evidence="10">
    <location>
        <position position="99"/>
    </location>
    <ligand>
        <name>Mg(2+)</name>
        <dbReference type="ChEBI" id="CHEBI:18420"/>
        <label>1</label>
        <note>catalytic</note>
    </ligand>
</feature>
<dbReference type="RefSeq" id="WP_008041497.1">
    <property type="nucleotide sequence ID" value="NZ_CH724149.1"/>
</dbReference>
<comment type="caution">
    <text evidence="11">The sequence shown here is derived from an EMBL/GenBank/DDBJ whole genome shotgun (WGS) entry which is preliminary data.</text>
</comment>
<dbReference type="Gene3D" id="3.30.540.10">
    <property type="entry name" value="Fructose-1,6-Bisphosphatase, subunit A, domain 1"/>
    <property type="match status" value="1"/>
</dbReference>
<dbReference type="SUPFAM" id="SSF56655">
    <property type="entry name" value="Carbohydrate phosphatase"/>
    <property type="match status" value="1"/>
</dbReference>
<keyword evidence="5 9" id="KW-0479">Metal-binding</keyword>
<organism evidence="11 12">
    <name type="scientific">Reinekea blandensis MED297</name>
    <dbReference type="NCBI Taxonomy" id="314283"/>
    <lineage>
        <taxon>Bacteria</taxon>
        <taxon>Pseudomonadati</taxon>
        <taxon>Pseudomonadota</taxon>
        <taxon>Gammaproteobacteria</taxon>
        <taxon>Oceanospirillales</taxon>
        <taxon>Saccharospirillaceae</taxon>
        <taxon>Reinekea</taxon>
    </lineage>
</organism>
<feature type="binding site" evidence="9">
    <location>
        <position position="225"/>
    </location>
    <ligand>
        <name>substrate</name>
    </ligand>
</feature>